<dbReference type="InterPro" id="IPR020904">
    <property type="entry name" value="Sc_DH/Rdtase_CS"/>
</dbReference>
<dbReference type="CDD" id="cd05260">
    <property type="entry name" value="GDP_MD_SDR_e"/>
    <property type="match status" value="1"/>
</dbReference>
<dbReference type="InParanoid" id="A0A2S8SWM7"/>
<evidence type="ECO:0000256" key="5">
    <source>
        <dbReference type="ARBA" id="ARBA00023239"/>
    </source>
</evidence>
<dbReference type="InterPro" id="IPR006368">
    <property type="entry name" value="GDP_Man_deHydtase"/>
</dbReference>
<dbReference type="Pfam" id="PF16363">
    <property type="entry name" value="GDP_Man_Dehyd"/>
    <property type="match status" value="1"/>
</dbReference>
<sequence length="332" mass="36630">MPTAFITGIGGQDGVYLASLLVGKGYQVFGSLRGQSLDFPSSLIQSGLQKAVHLLPLDLTNQAQICDVLQKIQPDEIYHLASQSSIALSFQKPVDTGETNAMTTARLLEATRRAAPRARLLYPSSCDVFGHVQHWPQDESTPLLPRSPYGASKAYSHFLTQTYREAYGLHASCAILYNHESPLRSPHFVTRKVTSAVARIKMGLQDHLTLGNLDVERDWGFAGDYVAAMHLMLQQETPDDYVIATGKKHSLREFVHLAFDAVGLKAEDYVRIDPSLLRPIDEHALVGNPGKANRIGWQARISFPQLISLLVEADLKAVTQSTNLLHQLEHVG</sequence>
<evidence type="ECO:0000256" key="6">
    <source>
        <dbReference type="ARBA" id="ARBA00059383"/>
    </source>
</evidence>
<accession>A0A2S8SWM7</accession>
<name>A0A2S8SWM7_9BACT</name>
<keyword evidence="5" id="KW-0456">Lyase</keyword>
<dbReference type="SUPFAM" id="SSF51735">
    <property type="entry name" value="NAD(P)-binding Rossmann-fold domains"/>
    <property type="match status" value="1"/>
</dbReference>
<evidence type="ECO:0000256" key="2">
    <source>
        <dbReference type="ARBA" id="ARBA00001937"/>
    </source>
</evidence>
<dbReference type="GO" id="GO:0008446">
    <property type="term" value="F:GDP-mannose 4,6-dehydratase activity"/>
    <property type="evidence" value="ECO:0007669"/>
    <property type="project" value="UniProtKB-EC"/>
</dbReference>
<dbReference type="RefSeq" id="WP_105482534.1">
    <property type="nucleotide sequence ID" value="NZ_NIGF01000002.1"/>
</dbReference>
<dbReference type="PROSITE" id="PS00061">
    <property type="entry name" value="ADH_SHORT"/>
    <property type="match status" value="1"/>
</dbReference>
<dbReference type="FunFam" id="3.40.50.720:FF:000924">
    <property type="entry name" value="GDP-mannose 4,6 dehydratase"/>
    <property type="match status" value="1"/>
</dbReference>
<comment type="catalytic activity">
    <reaction evidence="1">
        <text>GDP-alpha-D-mannose = GDP-4-dehydro-alpha-D-rhamnose + H2O</text>
        <dbReference type="Rhea" id="RHEA:23820"/>
        <dbReference type="ChEBI" id="CHEBI:15377"/>
        <dbReference type="ChEBI" id="CHEBI:57527"/>
        <dbReference type="ChEBI" id="CHEBI:57964"/>
        <dbReference type="EC" id="4.2.1.47"/>
    </reaction>
</comment>
<evidence type="ECO:0000256" key="4">
    <source>
        <dbReference type="ARBA" id="ARBA00011989"/>
    </source>
</evidence>
<dbReference type="InterPro" id="IPR016040">
    <property type="entry name" value="NAD(P)-bd_dom"/>
</dbReference>
<protein>
    <recommendedName>
        <fullName evidence="4">GDP-mannose 4,6-dehydratase</fullName>
        <ecNumber evidence="4">4.2.1.47</ecNumber>
    </recommendedName>
</protein>
<evidence type="ECO:0000256" key="3">
    <source>
        <dbReference type="ARBA" id="ARBA00009263"/>
    </source>
</evidence>
<dbReference type="EC" id="4.2.1.47" evidence="4"/>
<dbReference type="PANTHER" id="PTHR43715:SF1">
    <property type="entry name" value="GDP-MANNOSE 4,6 DEHYDRATASE"/>
    <property type="match status" value="1"/>
</dbReference>
<dbReference type="InterPro" id="IPR036291">
    <property type="entry name" value="NAD(P)-bd_dom_sf"/>
</dbReference>
<organism evidence="8 9">
    <name type="scientific">Abditibacterium utsteinense</name>
    <dbReference type="NCBI Taxonomy" id="1960156"/>
    <lineage>
        <taxon>Bacteria</taxon>
        <taxon>Pseudomonadati</taxon>
        <taxon>Abditibacteriota</taxon>
        <taxon>Abditibacteriia</taxon>
        <taxon>Abditibacteriales</taxon>
        <taxon>Abditibacteriaceae</taxon>
        <taxon>Abditibacterium</taxon>
    </lineage>
</organism>
<dbReference type="Proteomes" id="UP000237684">
    <property type="component" value="Unassembled WGS sequence"/>
</dbReference>
<dbReference type="OrthoDB" id="9769113at2"/>
<dbReference type="EMBL" id="NIGF01000002">
    <property type="protein sequence ID" value="PQV65205.1"/>
    <property type="molecule type" value="Genomic_DNA"/>
</dbReference>
<reference evidence="8 9" key="1">
    <citation type="journal article" date="2018" name="Syst. Appl. Microbiol.">
        <title>Abditibacterium utsteinense sp. nov., the first cultivated member of candidate phylum FBP, isolated from ice-free Antarctic soil samples.</title>
        <authorList>
            <person name="Tahon G."/>
            <person name="Tytgat B."/>
            <person name="Lebbe L."/>
            <person name="Carlier A."/>
            <person name="Willems A."/>
        </authorList>
    </citation>
    <scope>NUCLEOTIDE SEQUENCE [LARGE SCALE GENOMIC DNA]</scope>
    <source>
        <strain evidence="8 9">LMG 29911</strain>
    </source>
</reference>
<feature type="domain" description="NAD(P)-binding" evidence="7">
    <location>
        <begin position="5"/>
        <end position="308"/>
    </location>
</feature>
<dbReference type="Gene3D" id="3.90.25.10">
    <property type="entry name" value="UDP-galactose 4-epimerase, domain 1"/>
    <property type="match status" value="1"/>
</dbReference>
<comment type="caution">
    <text evidence="8">The sequence shown here is derived from an EMBL/GenBank/DDBJ whole genome shotgun (WGS) entry which is preliminary data.</text>
</comment>
<evidence type="ECO:0000313" key="8">
    <source>
        <dbReference type="EMBL" id="PQV65205.1"/>
    </source>
</evidence>
<proteinExistence type="inferred from homology"/>
<dbReference type="AlphaFoldDB" id="A0A2S8SWM7"/>
<comment type="similarity">
    <text evidence="3">Belongs to the NAD(P)-dependent epimerase/dehydratase family. GDP-mannose 4,6-dehydratase subfamily.</text>
</comment>
<evidence type="ECO:0000313" key="9">
    <source>
        <dbReference type="Proteomes" id="UP000237684"/>
    </source>
</evidence>
<dbReference type="GO" id="GO:0042351">
    <property type="term" value="P:'de novo' GDP-L-fucose biosynthetic process"/>
    <property type="evidence" value="ECO:0007669"/>
    <property type="project" value="TreeGrafter"/>
</dbReference>
<evidence type="ECO:0000256" key="1">
    <source>
        <dbReference type="ARBA" id="ARBA00000188"/>
    </source>
</evidence>
<comment type="function">
    <text evidence="6">Catalyzes the conversion of GDP-D-mannose to GDP-4-dehydro-6-deoxy-D-mannose.</text>
</comment>
<dbReference type="Gene3D" id="3.40.50.720">
    <property type="entry name" value="NAD(P)-binding Rossmann-like Domain"/>
    <property type="match status" value="1"/>
</dbReference>
<gene>
    <name evidence="8" type="ORF">B1R32_102214</name>
</gene>
<evidence type="ECO:0000259" key="7">
    <source>
        <dbReference type="Pfam" id="PF16363"/>
    </source>
</evidence>
<keyword evidence="9" id="KW-1185">Reference proteome</keyword>
<comment type="cofactor">
    <cofactor evidence="2">
        <name>NADP(+)</name>
        <dbReference type="ChEBI" id="CHEBI:58349"/>
    </cofactor>
</comment>
<dbReference type="PANTHER" id="PTHR43715">
    <property type="entry name" value="GDP-MANNOSE 4,6-DEHYDRATASE"/>
    <property type="match status" value="1"/>
</dbReference>